<dbReference type="Proteomes" id="UP001589733">
    <property type="component" value="Unassembled WGS sequence"/>
</dbReference>
<accession>A0ABV6B6M1</accession>
<organism evidence="1 2">
    <name type="scientific">Deinococcus oregonensis</name>
    <dbReference type="NCBI Taxonomy" id="1805970"/>
    <lineage>
        <taxon>Bacteria</taxon>
        <taxon>Thermotogati</taxon>
        <taxon>Deinococcota</taxon>
        <taxon>Deinococci</taxon>
        <taxon>Deinococcales</taxon>
        <taxon>Deinococcaceae</taxon>
        <taxon>Deinococcus</taxon>
    </lineage>
</organism>
<evidence type="ECO:0000313" key="2">
    <source>
        <dbReference type="Proteomes" id="UP001589733"/>
    </source>
</evidence>
<comment type="caution">
    <text evidence="1">The sequence shown here is derived from an EMBL/GenBank/DDBJ whole genome shotgun (WGS) entry which is preliminary data.</text>
</comment>
<dbReference type="RefSeq" id="WP_380017327.1">
    <property type="nucleotide sequence ID" value="NZ_JBHLYR010000091.1"/>
</dbReference>
<sequence length="147" mass="15921">MTQSKHTSHARAARPQVLELMASQRQWSFETLRSSLQLSRPVLQELLNDLVAEGQVRQRFVVSGSPAVPDATYTLKGGARAETGLPLSPVETQLLEALSGRQETLGSLTTTLGRPKSEVAAALAALDERELVICRFVGHLAIFSRGS</sequence>
<evidence type="ECO:0000313" key="1">
    <source>
        <dbReference type="EMBL" id="MFB9995414.1"/>
    </source>
</evidence>
<dbReference type="EMBL" id="JBHLYR010000091">
    <property type="protein sequence ID" value="MFB9995414.1"/>
    <property type="molecule type" value="Genomic_DNA"/>
</dbReference>
<gene>
    <name evidence="1" type="ORF">ACFFLM_26080</name>
</gene>
<proteinExistence type="predicted"/>
<keyword evidence="2" id="KW-1185">Reference proteome</keyword>
<evidence type="ECO:0008006" key="3">
    <source>
        <dbReference type="Google" id="ProtNLM"/>
    </source>
</evidence>
<name>A0ABV6B6M1_9DEIO</name>
<protein>
    <recommendedName>
        <fullName evidence="3">DprA winged helix domain-containing protein</fullName>
    </recommendedName>
</protein>
<reference evidence="1 2" key="1">
    <citation type="submission" date="2024-09" db="EMBL/GenBank/DDBJ databases">
        <authorList>
            <person name="Sun Q."/>
            <person name="Mori K."/>
        </authorList>
    </citation>
    <scope>NUCLEOTIDE SEQUENCE [LARGE SCALE GENOMIC DNA]</scope>
    <source>
        <strain evidence="1 2">JCM 13503</strain>
    </source>
</reference>